<dbReference type="InterPro" id="IPR036957">
    <property type="entry name" value="Znf_PARP_sf"/>
</dbReference>
<name>A0A0C9LXQ1_9FUNG</name>
<dbReference type="Pfam" id="PF00645">
    <property type="entry name" value="zf-PARP"/>
    <property type="match status" value="1"/>
</dbReference>
<dbReference type="GO" id="GO:0008270">
    <property type="term" value="F:zinc ion binding"/>
    <property type="evidence" value="ECO:0007669"/>
    <property type="project" value="UniProtKB-KW"/>
</dbReference>
<comment type="subcellular location">
    <subcellularLocation>
        <location evidence="1">Nucleus</location>
    </subcellularLocation>
</comment>
<evidence type="ECO:0000256" key="4">
    <source>
        <dbReference type="ARBA" id="ARBA00022833"/>
    </source>
</evidence>
<proteinExistence type="predicted"/>
<accession>A0A0C9LXQ1</accession>
<dbReference type="OrthoDB" id="2384641at2759"/>
<evidence type="ECO:0000256" key="5">
    <source>
        <dbReference type="ARBA" id="ARBA00023242"/>
    </source>
</evidence>
<keyword evidence="9" id="KW-1185">Reference proteome</keyword>
<keyword evidence="5" id="KW-0539">Nucleus</keyword>
<evidence type="ECO:0000256" key="1">
    <source>
        <dbReference type="ARBA" id="ARBA00004123"/>
    </source>
</evidence>
<feature type="compositionally biased region" description="Basic and acidic residues" evidence="6">
    <location>
        <begin position="129"/>
        <end position="141"/>
    </location>
</feature>
<evidence type="ECO:0000256" key="2">
    <source>
        <dbReference type="ARBA" id="ARBA00022723"/>
    </source>
</evidence>
<organism evidence="8">
    <name type="scientific">Mucor ambiguus</name>
    <dbReference type="NCBI Taxonomy" id="91626"/>
    <lineage>
        <taxon>Eukaryota</taxon>
        <taxon>Fungi</taxon>
        <taxon>Fungi incertae sedis</taxon>
        <taxon>Mucoromycota</taxon>
        <taxon>Mucoromycotina</taxon>
        <taxon>Mucoromycetes</taxon>
        <taxon>Mucorales</taxon>
        <taxon>Mucorineae</taxon>
        <taxon>Mucoraceae</taxon>
        <taxon>Mucor</taxon>
    </lineage>
</organism>
<evidence type="ECO:0000256" key="6">
    <source>
        <dbReference type="SAM" id="MobiDB-lite"/>
    </source>
</evidence>
<feature type="domain" description="PARP-type" evidence="7">
    <location>
        <begin position="17"/>
        <end position="104"/>
    </location>
</feature>
<dbReference type="Gene3D" id="3.30.1740.10">
    <property type="entry name" value="Zinc finger, PARP-type"/>
    <property type="match status" value="1"/>
</dbReference>
<dbReference type="AlphaFoldDB" id="A0A0C9LXQ1"/>
<keyword evidence="4" id="KW-0862">Zinc</keyword>
<feature type="region of interest" description="Disordered" evidence="6">
    <location>
        <begin position="116"/>
        <end position="210"/>
    </location>
</feature>
<evidence type="ECO:0000313" key="8">
    <source>
        <dbReference type="EMBL" id="GAN10310.1"/>
    </source>
</evidence>
<reference evidence="8" key="1">
    <citation type="submission" date="2014-09" db="EMBL/GenBank/DDBJ databases">
        <title>Draft genome sequence of an oleaginous Mucoromycotina fungus Mucor ambiguus NBRC6742.</title>
        <authorList>
            <person name="Takeda I."/>
            <person name="Yamane N."/>
            <person name="Morita T."/>
            <person name="Tamano K."/>
            <person name="Machida M."/>
            <person name="Baker S."/>
            <person name="Koike H."/>
        </authorList>
    </citation>
    <scope>NUCLEOTIDE SEQUENCE</scope>
    <source>
        <strain evidence="8">NBRC 6742</strain>
    </source>
</reference>
<dbReference type="PROSITE" id="PS50064">
    <property type="entry name" value="ZF_PARP_2"/>
    <property type="match status" value="1"/>
</dbReference>
<evidence type="ECO:0000256" key="3">
    <source>
        <dbReference type="ARBA" id="ARBA00022771"/>
    </source>
</evidence>
<dbReference type="Proteomes" id="UP000053815">
    <property type="component" value="Unassembled WGS sequence"/>
</dbReference>
<gene>
    <name evidence="8" type="ORF">MAM1_0342d09848</name>
</gene>
<feature type="compositionally biased region" description="Basic and acidic residues" evidence="6">
    <location>
        <begin position="175"/>
        <end position="198"/>
    </location>
</feature>
<dbReference type="EMBL" id="DF836631">
    <property type="protein sequence ID" value="GAN10310.1"/>
    <property type="molecule type" value="Genomic_DNA"/>
</dbReference>
<dbReference type="InterPro" id="IPR001510">
    <property type="entry name" value="Znf_PARP"/>
</dbReference>
<dbReference type="SMART" id="SM01336">
    <property type="entry name" value="zf-PARP"/>
    <property type="match status" value="1"/>
</dbReference>
<keyword evidence="3" id="KW-0863">Zinc-finger</keyword>
<dbReference type="GO" id="GO:0003677">
    <property type="term" value="F:DNA binding"/>
    <property type="evidence" value="ECO:0007669"/>
    <property type="project" value="InterPro"/>
</dbReference>
<feature type="compositionally biased region" description="Polar residues" evidence="6">
    <location>
        <begin position="147"/>
        <end position="161"/>
    </location>
</feature>
<sequence length="239" mass="26942">MTEQNTTAKTDGSITTYCIEHAKTQQSKCAACEKTIPHKSLRVAEIYRKSKKVKKDLAKHTWYHFKCFKVPELLVRVPIEQFRGYPALNEKDKSRVQRVIQSGVGSSWADLMEKAKPVKTEEELEADKEEQAKKDKKKKEDEDSMNMDMTANLTGTQQKPTAKSKANKKPVPAPSEKKASTAEQKNKKALKAKTDKKSKVTKNKATAAASVAPPVKEVKLPKEDLDELQNFAKEFMAFK</sequence>
<dbReference type="STRING" id="91626.A0A0C9LXQ1"/>
<keyword evidence="2" id="KW-0479">Metal-binding</keyword>
<evidence type="ECO:0000259" key="7">
    <source>
        <dbReference type="PROSITE" id="PS50064"/>
    </source>
</evidence>
<dbReference type="GO" id="GO:0005634">
    <property type="term" value="C:nucleus"/>
    <property type="evidence" value="ECO:0007669"/>
    <property type="project" value="UniProtKB-SubCell"/>
</dbReference>
<evidence type="ECO:0000313" key="9">
    <source>
        <dbReference type="Proteomes" id="UP000053815"/>
    </source>
</evidence>
<dbReference type="SUPFAM" id="SSF57716">
    <property type="entry name" value="Glucocorticoid receptor-like (DNA-binding domain)"/>
    <property type="match status" value="1"/>
</dbReference>
<protein>
    <recommendedName>
        <fullName evidence="7">PARP-type domain-containing protein</fullName>
    </recommendedName>
</protein>